<dbReference type="OrthoDB" id="6378589at2"/>
<dbReference type="Proteomes" id="UP000266385">
    <property type="component" value="Unassembled WGS sequence"/>
</dbReference>
<feature type="transmembrane region" description="Helical" evidence="1">
    <location>
        <begin position="150"/>
        <end position="171"/>
    </location>
</feature>
<evidence type="ECO:0000256" key="1">
    <source>
        <dbReference type="SAM" id="Phobius"/>
    </source>
</evidence>
<dbReference type="CDD" id="cd07325">
    <property type="entry name" value="M48_Ste24p_like"/>
    <property type="match status" value="1"/>
</dbReference>
<feature type="transmembrane region" description="Helical" evidence="1">
    <location>
        <begin position="302"/>
        <end position="323"/>
    </location>
</feature>
<keyword evidence="1" id="KW-0812">Transmembrane</keyword>
<organism evidence="2 3">
    <name type="scientific">Henriciella mobilis</name>
    <dbReference type="NCBI Taxonomy" id="2305467"/>
    <lineage>
        <taxon>Bacteria</taxon>
        <taxon>Pseudomonadati</taxon>
        <taxon>Pseudomonadota</taxon>
        <taxon>Alphaproteobacteria</taxon>
        <taxon>Hyphomonadales</taxon>
        <taxon>Hyphomonadaceae</taxon>
        <taxon>Henriciella</taxon>
    </lineage>
</organism>
<sequence length="438" mass="47911">MAVADLKKLRHPSETSRFLFALIVVVPLSLVALVYLVLTLGLILLPILLVLVFIRNIVLASFLGNYVRVSEHNFPQIAQWSDEVCASIGYNKPIDVFVYEDGSFNAMLVPILKKKAVLLNSETVHGADETEMKWLLGRFVGYLKGKKMRFWVFEVFLNAFENLFVFNFFLYPYERSAVLTGDRIGAYAAGFNQPRILSAMAKLMVGPDVAGQVTAQGIAEQDGMLRRKPFFSLMARLASPFPHMTRRYTEMLIFFREGASDLPPPEAPSASAASRHPAYASTSPGGDAFAADLPGRASGPGLGMLILALVLGLAAYGSLTRLLDLSEPRLVEPVLSWLTFAELPLLLGSGWPLELQFWGCVAAGGLVAALVGRRSAAVNAYVGVLFIWSLGFAGYTWVDGGMETGALWTYTQYLLLGTVMMLIACIPGYLASRLFGNE</sequence>
<name>A0A399R8S1_9PROT</name>
<feature type="transmembrane region" description="Helical" evidence="1">
    <location>
        <begin position="410"/>
        <end position="431"/>
    </location>
</feature>
<dbReference type="EMBL" id="QWFX01000014">
    <property type="protein sequence ID" value="RIJ27074.1"/>
    <property type="molecule type" value="Genomic_DNA"/>
</dbReference>
<proteinExistence type="predicted"/>
<dbReference type="AlphaFoldDB" id="A0A399R8S1"/>
<feature type="transmembrane region" description="Helical" evidence="1">
    <location>
        <begin position="43"/>
        <end position="67"/>
    </location>
</feature>
<keyword evidence="3" id="KW-1185">Reference proteome</keyword>
<accession>A0A399R8S1</accession>
<feature type="transmembrane region" description="Helical" evidence="1">
    <location>
        <begin position="18"/>
        <end position="37"/>
    </location>
</feature>
<dbReference type="RefSeq" id="WP_119377188.1">
    <property type="nucleotide sequence ID" value="NZ_QWFX01000014.1"/>
</dbReference>
<keyword evidence="1" id="KW-1133">Transmembrane helix</keyword>
<feature type="transmembrane region" description="Helical" evidence="1">
    <location>
        <begin position="378"/>
        <end position="398"/>
    </location>
</feature>
<gene>
    <name evidence="2" type="ORF">D1223_14650</name>
</gene>
<evidence type="ECO:0000313" key="3">
    <source>
        <dbReference type="Proteomes" id="UP000266385"/>
    </source>
</evidence>
<protein>
    <submittedName>
        <fullName evidence="2">M48 family peptidase</fullName>
    </submittedName>
</protein>
<evidence type="ECO:0000313" key="2">
    <source>
        <dbReference type="EMBL" id="RIJ27074.1"/>
    </source>
</evidence>
<reference evidence="2 3" key="1">
    <citation type="submission" date="2018-08" db="EMBL/GenBank/DDBJ databases">
        <title>Henriciella mobilis sp. nov., isolated from seawater.</title>
        <authorList>
            <person name="Cheng H."/>
            <person name="Wu Y.-H."/>
            <person name="Xu X.-W."/>
            <person name="Guo L.-L."/>
        </authorList>
    </citation>
    <scope>NUCLEOTIDE SEQUENCE [LARGE SCALE GENOMIC DNA]</scope>
    <source>
        <strain evidence="2 3">JN25</strain>
    </source>
</reference>
<comment type="caution">
    <text evidence="2">The sequence shown here is derived from an EMBL/GenBank/DDBJ whole genome shotgun (WGS) entry which is preliminary data.</text>
</comment>
<keyword evidence="1" id="KW-0472">Membrane</keyword>